<reference evidence="5" key="1">
    <citation type="journal article" date="2019" name="Int. J. Syst. Evol. Microbiol.">
        <title>The Global Catalogue of Microorganisms (GCM) 10K type strain sequencing project: providing services to taxonomists for standard genome sequencing and annotation.</title>
        <authorList>
            <consortium name="The Broad Institute Genomics Platform"/>
            <consortium name="The Broad Institute Genome Sequencing Center for Infectious Disease"/>
            <person name="Wu L."/>
            <person name="Ma J."/>
        </authorList>
    </citation>
    <scope>NUCLEOTIDE SEQUENCE [LARGE SCALE GENOMIC DNA]</scope>
    <source>
        <strain evidence="5">NBRC 106310</strain>
    </source>
</reference>
<evidence type="ECO:0000256" key="1">
    <source>
        <dbReference type="SAM" id="MobiDB-lite"/>
    </source>
</evidence>
<evidence type="ECO:0000313" key="5">
    <source>
        <dbReference type="Proteomes" id="UP001321543"/>
    </source>
</evidence>
<dbReference type="Gene3D" id="3.40.50.300">
    <property type="entry name" value="P-loop containing nucleotide triphosphate hydrolases"/>
    <property type="match status" value="1"/>
</dbReference>
<protein>
    <recommendedName>
        <fullName evidence="6">ATPase AAA-type core domain-containing protein</fullName>
    </recommendedName>
</protein>
<dbReference type="Pfam" id="PF13175">
    <property type="entry name" value="AAA_15"/>
    <property type="match status" value="1"/>
</dbReference>
<feature type="region of interest" description="Disordered" evidence="1">
    <location>
        <begin position="35"/>
        <end position="99"/>
    </location>
</feature>
<dbReference type="InterPro" id="IPR027417">
    <property type="entry name" value="P-loop_NTPase"/>
</dbReference>
<dbReference type="Proteomes" id="UP001321543">
    <property type="component" value="Chromosome"/>
</dbReference>
<keyword evidence="5" id="KW-1185">Reference proteome</keyword>
<evidence type="ECO:0000313" key="4">
    <source>
        <dbReference type="EMBL" id="BDZ39766.1"/>
    </source>
</evidence>
<feature type="compositionally biased region" description="Polar residues" evidence="1">
    <location>
        <begin position="9"/>
        <end position="22"/>
    </location>
</feature>
<sequence length="522" mass="58022">MPDPIGTAPESSNPDAPLSNVQYGADWVGIDTRSMRAKRDAQRQRESETVAAERARLKREEEEILSSFANDEADALPPRVAPTSHDESAPPPQQVSEPSPLVERLHIENLRSFAGAHDITLAPITLIYGPNSAGKSTVIKALRLLMQVVDSGRFDALRPWDAAFSESSARSLMTYAEPDPDDPSGYQWRSPLALGVDFKAQDGRRAHARLEYDLNPVGSIDVHTTSFGPLDAGPMIRKRFTPENFDDDHDPFHPADFGESHLATFIVEEGEEGEAWSRETKLVDAELFGHADRKLQAELFEMAFLLRYLGPHRGAPGKAYDPVSGAFNSGWFDGYRKPRRPGFSEFDLLNQMLAQLEIPYEFEEDPLWKLRNPHQQKWTLKDARSGAPVDLNQVGYGVSQLLPVIDVCVHAERQIIGIEEPELHLHPRLQARLGNLFATAAVMGRNQVIVETHSEAILLRLRRLIRGGKLRPDAVAVIYVDNTAAEGASVRRLRLGDRGELLDPWPTGFFDDGLADILGITS</sequence>
<evidence type="ECO:0008006" key="6">
    <source>
        <dbReference type="Google" id="ProtNLM"/>
    </source>
</evidence>
<dbReference type="InterPro" id="IPR051396">
    <property type="entry name" value="Bact_Antivir_Def_Nuclease"/>
</dbReference>
<feature type="region of interest" description="Disordered" evidence="1">
    <location>
        <begin position="1"/>
        <end position="23"/>
    </location>
</feature>
<evidence type="ECO:0000259" key="3">
    <source>
        <dbReference type="Pfam" id="PF13476"/>
    </source>
</evidence>
<dbReference type="SUPFAM" id="SSF52540">
    <property type="entry name" value="P-loop containing nucleoside triphosphate hydrolases"/>
    <property type="match status" value="1"/>
</dbReference>
<evidence type="ECO:0000259" key="2">
    <source>
        <dbReference type="Pfam" id="PF13175"/>
    </source>
</evidence>
<name>A0ABN6X8P9_9MICO</name>
<dbReference type="RefSeq" id="WP_286300144.1">
    <property type="nucleotide sequence ID" value="NZ_AP027728.1"/>
</dbReference>
<dbReference type="EMBL" id="AP027728">
    <property type="protein sequence ID" value="BDZ39766.1"/>
    <property type="molecule type" value="Genomic_DNA"/>
</dbReference>
<proteinExistence type="predicted"/>
<dbReference type="InterPro" id="IPR041685">
    <property type="entry name" value="AAA_GajA/Old/RecF-like"/>
</dbReference>
<organism evidence="4 5">
    <name type="scientific">Microbacterium suwonense</name>
    <dbReference type="NCBI Taxonomy" id="683047"/>
    <lineage>
        <taxon>Bacteria</taxon>
        <taxon>Bacillati</taxon>
        <taxon>Actinomycetota</taxon>
        <taxon>Actinomycetes</taxon>
        <taxon>Micrococcales</taxon>
        <taxon>Microbacteriaceae</taxon>
        <taxon>Microbacterium</taxon>
    </lineage>
</organism>
<accession>A0ABN6X8P9</accession>
<dbReference type="InterPro" id="IPR038729">
    <property type="entry name" value="Rad50/SbcC_AAA"/>
</dbReference>
<feature type="compositionally biased region" description="Basic and acidic residues" evidence="1">
    <location>
        <begin position="35"/>
        <end position="61"/>
    </location>
</feature>
<dbReference type="PANTHER" id="PTHR43581:SF2">
    <property type="entry name" value="EXCINUCLEASE ATPASE SUBUNIT"/>
    <property type="match status" value="1"/>
</dbReference>
<gene>
    <name evidence="4" type="ORF">GCM10025863_23800</name>
</gene>
<dbReference type="Pfam" id="PF13476">
    <property type="entry name" value="AAA_23"/>
    <property type="match status" value="1"/>
</dbReference>
<dbReference type="PANTHER" id="PTHR43581">
    <property type="entry name" value="ATP/GTP PHOSPHATASE"/>
    <property type="match status" value="1"/>
</dbReference>
<feature type="domain" description="Endonuclease GajA/Old nuclease/RecF-like AAA" evidence="2">
    <location>
        <begin position="375"/>
        <end position="457"/>
    </location>
</feature>
<feature type="domain" description="Rad50/SbcC-type AAA" evidence="3">
    <location>
        <begin position="104"/>
        <end position="145"/>
    </location>
</feature>